<gene>
    <name evidence="1" type="ORF">FUAX_27520</name>
</gene>
<dbReference type="AlphaFoldDB" id="A0AAU9DD21"/>
<evidence type="ECO:0008006" key="3">
    <source>
        <dbReference type="Google" id="ProtNLM"/>
    </source>
</evidence>
<dbReference type="Proteomes" id="UP001348817">
    <property type="component" value="Chromosome"/>
</dbReference>
<protein>
    <recommendedName>
        <fullName evidence="3">Transposase</fullName>
    </recommendedName>
</protein>
<organism evidence="1 2">
    <name type="scientific">Fulvitalea axinellae</name>
    <dbReference type="NCBI Taxonomy" id="1182444"/>
    <lineage>
        <taxon>Bacteria</taxon>
        <taxon>Pseudomonadati</taxon>
        <taxon>Bacteroidota</taxon>
        <taxon>Cytophagia</taxon>
        <taxon>Cytophagales</taxon>
        <taxon>Persicobacteraceae</taxon>
        <taxon>Fulvitalea</taxon>
    </lineage>
</organism>
<keyword evidence="2" id="KW-1185">Reference proteome</keyword>
<evidence type="ECO:0000313" key="2">
    <source>
        <dbReference type="Proteomes" id="UP001348817"/>
    </source>
</evidence>
<reference evidence="1 2" key="1">
    <citation type="submission" date="2021-12" db="EMBL/GenBank/DDBJ databases">
        <title>Genome sequencing of bacteria with rrn-lacking chromosome and rrn-plasmid.</title>
        <authorList>
            <person name="Anda M."/>
            <person name="Iwasaki W."/>
        </authorList>
    </citation>
    <scope>NUCLEOTIDE SEQUENCE [LARGE SCALE GENOMIC DNA]</scope>
    <source>
        <strain evidence="1 2">DSM 100852</strain>
    </source>
</reference>
<dbReference type="EMBL" id="AP025314">
    <property type="protein sequence ID" value="BDD10320.1"/>
    <property type="molecule type" value="Genomic_DNA"/>
</dbReference>
<proteinExistence type="predicted"/>
<dbReference type="KEGG" id="fax:FUAX_27520"/>
<name>A0AAU9DD21_9BACT</name>
<sequence length="98" mass="11458">MNGQNSYSEGQARNRRQVINKAQPLIASRIRRVFSESKKIAVYKVESVIRYGPNKKIGVLENLYLATRSLIKKHERPKKYIAVLRLFLLGEYHKGYHE</sequence>
<evidence type="ECO:0000313" key="1">
    <source>
        <dbReference type="EMBL" id="BDD10320.1"/>
    </source>
</evidence>
<accession>A0AAU9DD21</accession>